<dbReference type="GO" id="GO:0005737">
    <property type="term" value="C:cytoplasm"/>
    <property type="evidence" value="ECO:0007669"/>
    <property type="project" value="TreeGrafter"/>
</dbReference>
<name>A0A8J3VM26_9ACTN</name>
<protein>
    <submittedName>
        <fullName evidence="2">N-acetyltransferase</fullName>
    </submittedName>
</protein>
<dbReference type="GO" id="GO:1990189">
    <property type="term" value="F:protein N-terminal-serine acetyltransferase activity"/>
    <property type="evidence" value="ECO:0007669"/>
    <property type="project" value="TreeGrafter"/>
</dbReference>
<dbReference type="GO" id="GO:0008999">
    <property type="term" value="F:protein-N-terminal-alanine acetyltransferase activity"/>
    <property type="evidence" value="ECO:0007669"/>
    <property type="project" value="TreeGrafter"/>
</dbReference>
<dbReference type="PANTHER" id="PTHR43441">
    <property type="entry name" value="RIBOSOMAL-PROTEIN-SERINE ACETYLTRANSFERASE"/>
    <property type="match status" value="1"/>
</dbReference>
<reference evidence="2" key="1">
    <citation type="submission" date="2021-01" db="EMBL/GenBank/DDBJ databases">
        <title>Whole genome shotgun sequence of Rhizocola hellebori NBRC 109834.</title>
        <authorList>
            <person name="Komaki H."/>
            <person name="Tamura T."/>
        </authorList>
    </citation>
    <scope>NUCLEOTIDE SEQUENCE</scope>
    <source>
        <strain evidence="2">NBRC 109834</strain>
    </source>
</reference>
<dbReference type="AlphaFoldDB" id="A0A8J3VM26"/>
<dbReference type="PROSITE" id="PS51186">
    <property type="entry name" value="GNAT"/>
    <property type="match status" value="1"/>
</dbReference>
<dbReference type="Gene3D" id="3.40.630.30">
    <property type="match status" value="1"/>
</dbReference>
<dbReference type="EMBL" id="BONY01000106">
    <property type="protein sequence ID" value="GIH10766.1"/>
    <property type="molecule type" value="Genomic_DNA"/>
</dbReference>
<dbReference type="PANTHER" id="PTHR43441:SF10">
    <property type="entry name" value="ACETYLTRANSFERASE"/>
    <property type="match status" value="1"/>
</dbReference>
<dbReference type="SUPFAM" id="SSF55729">
    <property type="entry name" value="Acyl-CoA N-acyltransferases (Nat)"/>
    <property type="match status" value="1"/>
</dbReference>
<dbReference type="RefSeq" id="WP_203914486.1">
    <property type="nucleotide sequence ID" value="NZ_BONY01000106.1"/>
</dbReference>
<sequence>MLSYPLSANAELRALEPWNAAEFAEFIERERDHLGPWLPWALRLTDEESTRAWLQSYADDQAGGGGRIYGIWMDGELVGGTLFRVFEPRFGSAEIGVWLGEAAQGRGLITSAAKRMIEWCIEDRKMNRIEWRCVPTNKRSIAVAMRLGMSRDGVLRGAFPLDGVNHDVEVWSLLASEWRAKTGQD</sequence>
<dbReference type="InterPro" id="IPR000182">
    <property type="entry name" value="GNAT_dom"/>
</dbReference>
<dbReference type="InterPro" id="IPR051908">
    <property type="entry name" value="Ribosomal_N-acetyltransferase"/>
</dbReference>
<organism evidence="2 3">
    <name type="scientific">Rhizocola hellebori</name>
    <dbReference type="NCBI Taxonomy" id="1392758"/>
    <lineage>
        <taxon>Bacteria</taxon>
        <taxon>Bacillati</taxon>
        <taxon>Actinomycetota</taxon>
        <taxon>Actinomycetes</taxon>
        <taxon>Micromonosporales</taxon>
        <taxon>Micromonosporaceae</taxon>
        <taxon>Rhizocola</taxon>
    </lineage>
</organism>
<accession>A0A8J3VM26</accession>
<gene>
    <name evidence="2" type="ORF">Rhe02_88330</name>
</gene>
<dbReference type="Pfam" id="PF13302">
    <property type="entry name" value="Acetyltransf_3"/>
    <property type="match status" value="1"/>
</dbReference>
<dbReference type="InterPro" id="IPR016181">
    <property type="entry name" value="Acyl_CoA_acyltransferase"/>
</dbReference>
<proteinExistence type="predicted"/>
<comment type="caution">
    <text evidence="2">The sequence shown here is derived from an EMBL/GenBank/DDBJ whole genome shotgun (WGS) entry which is preliminary data.</text>
</comment>
<evidence type="ECO:0000313" key="3">
    <source>
        <dbReference type="Proteomes" id="UP000612899"/>
    </source>
</evidence>
<feature type="domain" description="N-acetyltransferase" evidence="1">
    <location>
        <begin position="21"/>
        <end position="175"/>
    </location>
</feature>
<evidence type="ECO:0000259" key="1">
    <source>
        <dbReference type="PROSITE" id="PS51186"/>
    </source>
</evidence>
<evidence type="ECO:0000313" key="2">
    <source>
        <dbReference type="EMBL" id="GIH10766.1"/>
    </source>
</evidence>
<dbReference type="Proteomes" id="UP000612899">
    <property type="component" value="Unassembled WGS sequence"/>
</dbReference>
<keyword evidence="3" id="KW-1185">Reference proteome</keyword>